<dbReference type="PANTHER" id="PTHR36151:SF3">
    <property type="entry name" value="ER-BOUND OXYGENASE MPAB_MPAB'_RUBBER OXYGENASE CATALYTIC DOMAIN-CONTAINING PROTEIN"/>
    <property type="match status" value="1"/>
</dbReference>
<gene>
    <name evidence="2" type="ORF">GCM10025866_23510</name>
</gene>
<feature type="domain" description="ER-bound oxygenase mpaB/mpaB'/Rubber oxygenase catalytic" evidence="1">
    <location>
        <begin position="3"/>
        <end position="155"/>
    </location>
</feature>
<protein>
    <recommendedName>
        <fullName evidence="1">ER-bound oxygenase mpaB/mpaB'/Rubber oxygenase catalytic domain-containing protein</fullName>
    </recommendedName>
</protein>
<accession>A0ABN6XRD9</accession>
<reference evidence="3" key="1">
    <citation type="journal article" date="2019" name="Int. J. Syst. Evol. Microbiol.">
        <title>The Global Catalogue of Microorganisms (GCM) 10K type strain sequencing project: providing services to taxonomists for standard genome sequencing and annotation.</title>
        <authorList>
            <consortium name="The Broad Institute Genomics Platform"/>
            <consortium name="The Broad Institute Genome Sequencing Center for Infectious Disease"/>
            <person name="Wu L."/>
            <person name="Ma J."/>
        </authorList>
    </citation>
    <scope>NUCLEOTIDE SEQUENCE [LARGE SCALE GENOMIC DNA]</scope>
    <source>
        <strain evidence="3">NBRC 108725</strain>
    </source>
</reference>
<evidence type="ECO:0000259" key="1">
    <source>
        <dbReference type="Pfam" id="PF09995"/>
    </source>
</evidence>
<name>A0ABN6XRD9_9MICO</name>
<dbReference type="Pfam" id="PF09995">
    <property type="entry name" value="MPAB_Lcp_cat"/>
    <property type="match status" value="1"/>
</dbReference>
<organism evidence="2 3">
    <name type="scientific">Naasia aerilata</name>
    <dbReference type="NCBI Taxonomy" id="1162966"/>
    <lineage>
        <taxon>Bacteria</taxon>
        <taxon>Bacillati</taxon>
        <taxon>Actinomycetota</taxon>
        <taxon>Actinomycetes</taxon>
        <taxon>Micrococcales</taxon>
        <taxon>Microbacteriaceae</taxon>
        <taxon>Naasia</taxon>
    </lineage>
</organism>
<keyword evidence="3" id="KW-1185">Reference proteome</keyword>
<evidence type="ECO:0000313" key="2">
    <source>
        <dbReference type="EMBL" id="BDZ46442.1"/>
    </source>
</evidence>
<dbReference type="EMBL" id="AP027731">
    <property type="protein sequence ID" value="BDZ46442.1"/>
    <property type="molecule type" value="Genomic_DNA"/>
</dbReference>
<sequence length="197" mass="21360">MKASGWVLRLHEKVRGVYPGPDGSPIPYAANDPDLLRWVHLAFTDAFLGAHEVWGKPIPGGPDAYVRDWATAGRLMGVDGPPETRAELHDQLRSYLGILRHDERVADVVKFLRRPPLAAPLRPTYPLLFNGAVASLPDDLRDLLHLSAPRGPLVPATGALLAVTGRLLGTPPGAEQAALRRLARLEREADDAEDTAA</sequence>
<dbReference type="PANTHER" id="PTHR36151">
    <property type="entry name" value="BLR2777 PROTEIN"/>
    <property type="match status" value="1"/>
</dbReference>
<proteinExistence type="predicted"/>
<evidence type="ECO:0000313" key="3">
    <source>
        <dbReference type="Proteomes" id="UP001321498"/>
    </source>
</evidence>
<dbReference type="Proteomes" id="UP001321498">
    <property type="component" value="Chromosome"/>
</dbReference>
<dbReference type="InterPro" id="IPR018713">
    <property type="entry name" value="MPAB/Lcp_cat_dom"/>
</dbReference>